<comment type="caution">
    <text evidence="3">The sequence shown here is derived from an EMBL/GenBank/DDBJ whole genome shotgun (WGS) entry which is preliminary data.</text>
</comment>
<feature type="domain" description="Chromosomal replication initiator protein DnaA ATPAse" evidence="1">
    <location>
        <begin position="41"/>
        <end position="152"/>
    </location>
</feature>
<dbReference type="InterPro" id="IPR013317">
    <property type="entry name" value="DnaA_dom"/>
</dbReference>
<dbReference type="SUPFAM" id="SSF52540">
    <property type="entry name" value="P-loop containing nucleoside triphosphate hydrolases"/>
    <property type="match status" value="1"/>
</dbReference>
<keyword evidence="4" id="KW-1185">Reference proteome</keyword>
<dbReference type="PANTHER" id="PTHR30050:SF5">
    <property type="entry name" value="DNAA REGULATORY INACTIVATOR HDA"/>
    <property type="match status" value="1"/>
</dbReference>
<dbReference type="InterPro" id="IPR027417">
    <property type="entry name" value="P-loop_NTPase"/>
</dbReference>
<evidence type="ECO:0000313" key="3">
    <source>
        <dbReference type="EMBL" id="MFC3193656.1"/>
    </source>
</evidence>
<evidence type="ECO:0000313" key="4">
    <source>
        <dbReference type="Proteomes" id="UP001595533"/>
    </source>
</evidence>
<organism evidence="3 4">
    <name type="scientific">Marinicella sediminis</name>
    <dbReference type="NCBI Taxonomy" id="1792834"/>
    <lineage>
        <taxon>Bacteria</taxon>
        <taxon>Pseudomonadati</taxon>
        <taxon>Pseudomonadota</taxon>
        <taxon>Gammaproteobacteria</taxon>
        <taxon>Lysobacterales</taxon>
        <taxon>Marinicellaceae</taxon>
        <taxon>Marinicella</taxon>
    </lineage>
</organism>
<dbReference type="Pfam" id="PF00308">
    <property type="entry name" value="Bac_DnaA"/>
    <property type="match status" value="1"/>
</dbReference>
<dbReference type="Gene3D" id="3.40.50.300">
    <property type="entry name" value="P-loop containing nucleotide triphosphate hydrolases"/>
    <property type="match status" value="1"/>
</dbReference>
<accession>A0ABV7JC28</accession>
<feature type="domain" description="Hda lid" evidence="2">
    <location>
        <begin position="163"/>
        <end position="224"/>
    </location>
</feature>
<dbReference type="Proteomes" id="UP001595533">
    <property type="component" value="Unassembled WGS sequence"/>
</dbReference>
<dbReference type="PANTHER" id="PTHR30050">
    <property type="entry name" value="CHROMOSOMAL REPLICATION INITIATOR PROTEIN DNAA"/>
    <property type="match status" value="1"/>
</dbReference>
<gene>
    <name evidence="3" type="ORF">ACFODZ_05335</name>
</gene>
<evidence type="ECO:0000259" key="1">
    <source>
        <dbReference type="Pfam" id="PF00308"/>
    </source>
</evidence>
<reference evidence="4" key="1">
    <citation type="journal article" date="2019" name="Int. J. Syst. Evol. Microbiol.">
        <title>The Global Catalogue of Microorganisms (GCM) 10K type strain sequencing project: providing services to taxonomists for standard genome sequencing and annotation.</title>
        <authorList>
            <consortium name="The Broad Institute Genomics Platform"/>
            <consortium name="The Broad Institute Genome Sequencing Center for Infectious Disease"/>
            <person name="Wu L."/>
            <person name="Ma J."/>
        </authorList>
    </citation>
    <scope>NUCLEOTIDE SEQUENCE [LARGE SCALE GENOMIC DNA]</scope>
    <source>
        <strain evidence="4">KCTC 42953</strain>
    </source>
</reference>
<proteinExistence type="predicted"/>
<dbReference type="Pfam" id="PF22688">
    <property type="entry name" value="Hda_lid"/>
    <property type="match status" value="1"/>
</dbReference>
<name>A0ABV7JC28_9GAMM</name>
<dbReference type="EMBL" id="JBHRTS010000003">
    <property type="protein sequence ID" value="MFC3193656.1"/>
    <property type="molecule type" value="Genomic_DNA"/>
</dbReference>
<dbReference type="Gene3D" id="1.10.8.60">
    <property type="match status" value="1"/>
</dbReference>
<evidence type="ECO:0000259" key="2">
    <source>
        <dbReference type="Pfam" id="PF22688"/>
    </source>
</evidence>
<dbReference type="InterPro" id="IPR055199">
    <property type="entry name" value="Hda_lid"/>
</dbReference>
<protein>
    <submittedName>
        <fullName evidence="3">DnaA ATPase domain-containing protein</fullName>
    </submittedName>
</protein>
<dbReference type="RefSeq" id="WP_077411536.1">
    <property type="nucleotide sequence ID" value="NZ_JBHRTS010000003.1"/>
</dbReference>
<sequence length="231" mass="26043">MTQPQVPLDMTQSESHTFEGFIGSEGLVESLSRPEKLPQFTYLWGVKHSGKTHLINALAEELAKRGTAHVSLDASMLHDADVFDHLPEGLDFLLLDDVQVLQSHVEGEVALFNVYNWCRDKQCQLVVSAGCSNRSEQWQLPDLRSRLTAGLTLHIEPLKGEHALHCLERQFSLNGIPIDKAVIDYLRTHQSTSFEHLYALFRQVASHSLVLKRKVSVPLIKESLKQLKLSD</sequence>